<feature type="region of interest" description="Disordered" evidence="1">
    <location>
        <begin position="24"/>
        <end position="49"/>
    </location>
</feature>
<accession>A0A857CC51</accession>
<protein>
    <submittedName>
        <fullName evidence="3">Helix-turn-helix transcriptional regulator</fullName>
    </submittedName>
</protein>
<dbReference type="SUPFAM" id="SSF51306">
    <property type="entry name" value="LexA/Signal peptidase"/>
    <property type="match status" value="1"/>
</dbReference>
<dbReference type="EMBL" id="CP046908">
    <property type="protein sequence ID" value="QGZ36417.1"/>
    <property type="molecule type" value="Genomic_DNA"/>
</dbReference>
<dbReference type="Pfam" id="PF00717">
    <property type="entry name" value="Peptidase_S24"/>
    <property type="match status" value="1"/>
</dbReference>
<dbReference type="AlphaFoldDB" id="A0A857CC51"/>
<evidence type="ECO:0000256" key="1">
    <source>
        <dbReference type="SAM" id="MobiDB-lite"/>
    </source>
</evidence>
<dbReference type="InterPro" id="IPR015927">
    <property type="entry name" value="Peptidase_S24_S26A/B/C"/>
</dbReference>
<evidence type="ECO:0000259" key="2">
    <source>
        <dbReference type="Pfam" id="PF00717"/>
    </source>
</evidence>
<gene>
    <name evidence="3" type="ORF">GH266_19145</name>
</gene>
<organism evidence="3 4">
    <name type="scientific">Stappia indica</name>
    <dbReference type="NCBI Taxonomy" id="538381"/>
    <lineage>
        <taxon>Bacteria</taxon>
        <taxon>Pseudomonadati</taxon>
        <taxon>Pseudomonadota</taxon>
        <taxon>Alphaproteobacteria</taxon>
        <taxon>Hyphomicrobiales</taxon>
        <taxon>Stappiaceae</taxon>
        <taxon>Stappia</taxon>
    </lineage>
</organism>
<dbReference type="RefSeq" id="WP_158195255.1">
    <property type="nucleotide sequence ID" value="NZ_CP046908.1"/>
</dbReference>
<evidence type="ECO:0000313" key="3">
    <source>
        <dbReference type="EMBL" id="QGZ36417.1"/>
    </source>
</evidence>
<dbReference type="InterPro" id="IPR039418">
    <property type="entry name" value="LexA-like"/>
</dbReference>
<dbReference type="OrthoDB" id="9792157at2"/>
<evidence type="ECO:0000313" key="4">
    <source>
        <dbReference type="Proteomes" id="UP000435648"/>
    </source>
</evidence>
<dbReference type="KEGG" id="siw:GH266_19145"/>
<dbReference type="InterPro" id="IPR036286">
    <property type="entry name" value="LexA/Signal_pep-like_sf"/>
</dbReference>
<dbReference type="CDD" id="cd06529">
    <property type="entry name" value="S24_LexA-like"/>
    <property type="match status" value="1"/>
</dbReference>
<reference evidence="3 4" key="1">
    <citation type="submission" date="2019-12" db="EMBL/GenBank/DDBJ databases">
        <title>The genome of Stappia indica PHM037.</title>
        <authorList>
            <person name="Kacar D."/>
            <person name="Galan B."/>
            <person name="Canedo L."/>
            <person name="Rodriguez P."/>
            <person name="de la Calle F."/>
            <person name="Garcia J.L."/>
        </authorList>
    </citation>
    <scope>NUCLEOTIDE SEQUENCE [LARGE SCALE GENOMIC DNA]</scope>
    <source>
        <strain evidence="3 4">PHM037</strain>
    </source>
</reference>
<dbReference type="Proteomes" id="UP000435648">
    <property type="component" value="Chromosome"/>
</dbReference>
<sequence length="231" mass="24454">MLSHETVWSAIDLLARRNGLTPSGLARRAGLDPTTFNPSKRTAADGRPRWPSMESIAKILGATRSDLADFVALVNGPDPDAVSADLADSDRLPLPQLSSATGAPAAAGGFFHDGDLPAVLARSGQAGGEQADGGQAGLAEIPCEDCAIRVTGGDMLPFYREGDIIVISPKRPIQRGDRVALRLASGELRARIFARRLRGRIELSPLDAQASPERLAAAEVAWMARIIWASQ</sequence>
<dbReference type="Gene3D" id="2.10.109.10">
    <property type="entry name" value="Umud Fragment, subunit A"/>
    <property type="match status" value="1"/>
</dbReference>
<proteinExistence type="predicted"/>
<feature type="domain" description="Peptidase S24/S26A/S26B/S26C" evidence="2">
    <location>
        <begin position="141"/>
        <end position="227"/>
    </location>
</feature>
<name>A0A857CC51_9HYPH</name>